<reference evidence="2" key="1">
    <citation type="submission" date="2022-01" db="EMBL/GenBank/DDBJ databases">
        <authorList>
            <person name="Jo J.-H."/>
            <person name="Im W.-T."/>
        </authorList>
    </citation>
    <scope>NUCLEOTIDE SEQUENCE</scope>
    <source>
        <strain evidence="2">G124</strain>
    </source>
</reference>
<sequence>MTVVESIGPADPGFLEAARRHILRAWRYKPALEDGVAVPSSTVINLSFRLEDV</sequence>
<name>A0A9X1QL14_9SPHN</name>
<keyword evidence="3" id="KW-1185">Reference proteome</keyword>
<comment type="caution">
    <text evidence="2">The sequence shown here is derived from an EMBL/GenBank/DDBJ whole genome shotgun (WGS) entry which is preliminary data.</text>
</comment>
<dbReference type="SUPFAM" id="SSF74653">
    <property type="entry name" value="TolA/TonB C-terminal domain"/>
    <property type="match status" value="1"/>
</dbReference>
<feature type="domain" description="TonB C-terminal" evidence="1">
    <location>
        <begin position="1"/>
        <end position="53"/>
    </location>
</feature>
<dbReference type="EMBL" id="JAKFGM010000002">
    <property type="protein sequence ID" value="MCF2515030.1"/>
    <property type="molecule type" value="Genomic_DNA"/>
</dbReference>
<evidence type="ECO:0000313" key="2">
    <source>
        <dbReference type="EMBL" id="MCF2515030.1"/>
    </source>
</evidence>
<evidence type="ECO:0000313" key="3">
    <source>
        <dbReference type="Proteomes" id="UP001139410"/>
    </source>
</evidence>
<dbReference type="Proteomes" id="UP001139410">
    <property type="component" value="Unassembled WGS sequence"/>
</dbReference>
<organism evidence="2 3">
    <name type="scientific">Sphingomonas cremea</name>
    <dbReference type="NCBI Taxonomy" id="2904799"/>
    <lineage>
        <taxon>Bacteria</taxon>
        <taxon>Pseudomonadati</taxon>
        <taxon>Pseudomonadota</taxon>
        <taxon>Alphaproteobacteria</taxon>
        <taxon>Sphingomonadales</taxon>
        <taxon>Sphingomonadaceae</taxon>
        <taxon>Sphingomonas</taxon>
    </lineage>
</organism>
<dbReference type="GO" id="GO:0055085">
    <property type="term" value="P:transmembrane transport"/>
    <property type="evidence" value="ECO:0007669"/>
    <property type="project" value="InterPro"/>
</dbReference>
<evidence type="ECO:0000259" key="1">
    <source>
        <dbReference type="PROSITE" id="PS52015"/>
    </source>
</evidence>
<proteinExistence type="predicted"/>
<protein>
    <recommendedName>
        <fullName evidence="1">TonB C-terminal domain-containing protein</fullName>
    </recommendedName>
</protein>
<accession>A0A9X1QL14</accession>
<dbReference type="Gene3D" id="3.30.1150.10">
    <property type="match status" value="1"/>
</dbReference>
<dbReference type="AlphaFoldDB" id="A0A9X1QL14"/>
<gene>
    <name evidence="2" type="ORF">LVY65_08120</name>
</gene>
<dbReference type="InterPro" id="IPR037682">
    <property type="entry name" value="TonB_C"/>
</dbReference>
<dbReference type="PROSITE" id="PS52015">
    <property type="entry name" value="TONB_CTD"/>
    <property type="match status" value="1"/>
</dbReference>